<evidence type="ECO:0000313" key="3">
    <source>
        <dbReference type="EMBL" id="SEQ01951.1"/>
    </source>
</evidence>
<evidence type="ECO:0000259" key="1">
    <source>
        <dbReference type="PROSITE" id="PS50883"/>
    </source>
</evidence>
<dbReference type="PANTHER" id="PTHR44757">
    <property type="entry name" value="DIGUANYLATE CYCLASE DGCP"/>
    <property type="match status" value="1"/>
</dbReference>
<dbReference type="InterPro" id="IPR035919">
    <property type="entry name" value="EAL_sf"/>
</dbReference>
<dbReference type="Gene3D" id="3.30.70.270">
    <property type="match status" value="1"/>
</dbReference>
<dbReference type="InterPro" id="IPR043128">
    <property type="entry name" value="Rev_trsase/Diguanyl_cyclase"/>
</dbReference>
<dbReference type="SUPFAM" id="SSF55073">
    <property type="entry name" value="Nucleotide cyclase"/>
    <property type="match status" value="1"/>
</dbReference>
<dbReference type="SUPFAM" id="SSF141868">
    <property type="entry name" value="EAL domain-like"/>
    <property type="match status" value="1"/>
</dbReference>
<dbReference type="Proteomes" id="UP000198749">
    <property type="component" value="Unassembled WGS sequence"/>
</dbReference>
<dbReference type="RefSeq" id="WP_091352345.1">
    <property type="nucleotide sequence ID" value="NZ_AP025284.1"/>
</dbReference>
<dbReference type="STRING" id="355243.SAMN03080615_00040"/>
<dbReference type="Gene3D" id="3.20.20.450">
    <property type="entry name" value="EAL domain"/>
    <property type="match status" value="1"/>
</dbReference>
<keyword evidence="4" id="KW-1185">Reference proteome</keyword>
<dbReference type="CDD" id="cd01949">
    <property type="entry name" value="GGDEF"/>
    <property type="match status" value="1"/>
</dbReference>
<protein>
    <submittedName>
        <fullName evidence="3">Diguanylate cyclase (GGDEF) domain-containing protein</fullName>
    </submittedName>
</protein>
<evidence type="ECO:0000313" key="4">
    <source>
        <dbReference type="Proteomes" id="UP000198749"/>
    </source>
</evidence>
<dbReference type="InterPro" id="IPR052155">
    <property type="entry name" value="Biofilm_reg_signaling"/>
</dbReference>
<evidence type="ECO:0000259" key="2">
    <source>
        <dbReference type="PROSITE" id="PS50887"/>
    </source>
</evidence>
<dbReference type="SMART" id="SM00267">
    <property type="entry name" value="GGDEF"/>
    <property type="match status" value="1"/>
</dbReference>
<dbReference type="Pfam" id="PF00990">
    <property type="entry name" value="GGDEF"/>
    <property type="match status" value="1"/>
</dbReference>
<dbReference type="InterPro" id="IPR001633">
    <property type="entry name" value="EAL_dom"/>
</dbReference>
<sequence>MGQRLPYMGKKVSRKRVLLIAIVLIFFISAAMSLFQLRQSIALLDENYGTSVFSMFQLKLELRRFNDALALYQVAPDNAHLEDVKTRYDLLWSRFPVLLEGVDGERIAKFEHAKETLNQAFNTVKSLEQDVFKKLASEPEYSLQIQQALKPQIAQIDALALQNYYQTNILFNRSESQVIDLQQQLILLMCGLILSGSLLLVMIIRENRLNRHQAEHDSLTGIPNRAFLQNEISRYCRKKQPFALHLIDLNGFKDVNDTLGHHVGDALLQAVSNRLSNGIDKRYGCLTCRLGGDEFAILQPRLINNDSLRIITGKAIQLFEKRFQIDQHTCFIGASIGSVIYPEHGIDVGSLLTRADIAMYKAKEQAAHSSQMLFDFDMDAQIHRRQQLQKDLRIALERSKLHLVYQPIVSLQTQQVVSLETLLRWDHETYGAIPPLEIISIAEKYSLANTLGCWIIDEACRQIDEWRNEGFQPLPVAVNISPSMHQLDLAAIINQSLKQHNLPQGLIRIEVTEDTGMQILKETQDLLPGLARHNISVALDDFGTGLSSLSHLQQLPIQTLKIDRSFISKISEDQVSRRLVHNIIGIGHDLGMKVVAEGIENEAEARLLATYQCDYGQGYLFSKPLAPRLIPACCREIAMTANDSAVTETC</sequence>
<feature type="domain" description="EAL" evidence="1">
    <location>
        <begin position="385"/>
        <end position="638"/>
    </location>
</feature>
<dbReference type="PROSITE" id="PS50883">
    <property type="entry name" value="EAL"/>
    <property type="match status" value="1"/>
</dbReference>
<reference evidence="4" key="1">
    <citation type="submission" date="2016-10" db="EMBL/GenBank/DDBJ databases">
        <authorList>
            <person name="Varghese N."/>
            <person name="Submissions S."/>
        </authorList>
    </citation>
    <scope>NUCLEOTIDE SEQUENCE [LARGE SCALE GENOMIC DNA]</scope>
    <source>
        <strain evidence="4">DSM 18887</strain>
    </source>
</reference>
<dbReference type="Pfam" id="PF00563">
    <property type="entry name" value="EAL"/>
    <property type="match status" value="1"/>
</dbReference>
<dbReference type="AlphaFoldDB" id="A0A1H9CLL1"/>
<name>A0A1H9CLL1_9GAMM</name>
<dbReference type="EMBL" id="FOGB01000001">
    <property type="protein sequence ID" value="SEQ01951.1"/>
    <property type="molecule type" value="Genomic_DNA"/>
</dbReference>
<gene>
    <name evidence="3" type="ORF">SAMN03080615_00040</name>
</gene>
<accession>A0A1H9CLL1</accession>
<dbReference type="OrthoDB" id="9816034at2"/>
<dbReference type="PROSITE" id="PS50887">
    <property type="entry name" value="GGDEF"/>
    <property type="match status" value="1"/>
</dbReference>
<feature type="domain" description="GGDEF" evidence="2">
    <location>
        <begin position="240"/>
        <end position="376"/>
    </location>
</feature>
<proteinExistence type="predicted"/>
<dbReference type="SMART" id="SM00052">
    <property type="entry name" value="EAL"/>
    <property type="match status" value="1"/>
</dbReference>
<dbReference type="CDD" id="cd01948">
    <property type="entry name" value="EAL"/>
    <property type="match status" value="1"/>
</dbReference>
<dbReference type="NCBIfam" id="TIGR00254">
    <property type="entry name" value="GGDEF"/>
    <property type="match status" value="1"/>
</dbReference>
<dbReference type="InterPro" id="IPR029787">
    <property type="entry name" value="Nucleotide_cyclase"/>
</dbReference>
<organism evidence="3 4">
    <name type="scientific">Amphritea atlantica</name>
    <dbReference type="NCBI Taxonomy" id="355243"/>
    <lineage>
        <taxon>Bacteria</taxon>
        <taxon>Pseudomonadati</taxon>
        <taxon>Pseudomonadota</taxon>
        <taxon>Gammaproteobacteria</taxon>
        <taxon>Oceanospirillales</taxon>
        <taxon>Oceanospirillaceae</taxon>
        <taxon>Amphritea</taxon>
    </lineage>
</organism>
<dbReference type="PANTHER" id="PTHR44757:SF2">
    <property type="entry name" value="BIOFILM ARCHITECTURE MAINTENANCE PROTEIN MBAA"/>
    <property type="match status" value="1"/>
</dbReference>
<dbReference type="InterPro" id="IPR000160">
    <property type="entry name" value="GGDEF_dom"/>
</dbReference>